<evidence type="ECO:0000313" key="2">
    <source>
        <dbReference type="Proteomes" id="UP000011518"/>
    </source>
</evidence>
<accession>L9LA21</accession>
<dbReference type="InParanoid" id="L9LA21"/>
<dbReference type="Proteomes" id="UP000011518">
    <property type="component" value="Unassembled WGS sequence"/>
</dbReference>
<gene>
    <name evidence="1" type="ORF">TREES_T100006241</name>
</gene>
<protein>
    <submittedName>
        <fullName evidence="1">Uncharacterized protein</fullName>
    </submittedName>
</protein>
<organism evidence="1 2">
    <name type="scientific">Tupaia chinensis</name>
    <name type="common">Chinese tree shrew</name>
    <name type="synonym">Tupaia belangeri chinensis</name>
    <dbReference type="NCBI Taxonomy" id="246437"/>
    <lineage>
        <taxon>Eukaryota</taxon>
        <taxon>Metazoa</taxon>
        <taxon>Chordata</taxon>
        <taxon>Craniata</taxon>
        <taxon>Vertebrata</taxon>
        <taxon>Euteleostomi</taxon>
        <taxon>Mammalia</taxon>
        <taxon>Eutheria</taxon>
        <taxon>Euarchontoglires</taxon>
        <taxon>Scandentia</taxon>
        <taxon>Tupaiidae</taxon>
        <taxon>Tupaia</taxon>
    </lineage>
</organism>
<dbReference type="AlphaFoldDB" id="L9LA21"/>
<reference evidence="2" key="1">
    <citation type="submission" date="2012-07" db="EMBL/GenBank/DDBJ databases">
        <title>Genome of the Chinese tree shrew, a rising model animal genetically related to primates.</title>
        <authorList>
            <person name="Zhang G."/>
            <person name="Fan Y."/>
            <person name="Yao Y."/>
            <person name="Huang Z."/>
        </authorList>
    </citation>
    <scope>NUCLEOTIDE SEQUENCE [LARGE SCALE GENOMIC DNA]</scope>
</reference>
<name>L9LA21_TUPCH</name>
<dbReference type="EMBL" id="KB320462">
    <property type="protein sequence ID" value="ELW71489.1"/>
    <property type="molecule type" value="Genomic_DNA"/>
</dbReference>
<sequence>MGARCRARRRVLPAGGAARGGLGAARGPRVTFPFRGLGQLSPTAPAGCREGKTFLPSKVSQKLQPMSALQVESLEDFAPTGHEIDSWADRQIEDNLTGIEFPGFPSCCFPLLITVTFTSARVRGHCQVIHKQNSSPPVLHKML</sequence>
<evidence type="ECO:0000313" key="1">
    <source>
        <dbReference type="EMBL" id="ELW71489.1"/>
    </source>
</evidence>
<proteinExistence type="predicted"/>
<reference evidence="2" key="2">
    <citation type="journal article" date="2013" name="Nat. Commun.">
        <title>Genome of the Chinese tree shrew.</title>
        <authorList>
            <person name="Fan Y."/>
            <person name="Huang Z.Y."/>
            <person name="Cao C.C."/>
            <person name="Chen C.S."/>
            <person name="Chen Y.X."/>
            <person name="Fan D.D."/>
            <person name="He J."/>
            <person name="Hou H.L."/>
            <person name="Hu L."/>
            <person name="Hu X.T."/>
            <person name="Jiang X.T."/>
            <person name="Lai R."/>
            <person name="Lang Y.S."/>
            <person name="Liang B."/>
            <person name="Liao S.G."/>
            <person name="Mu D."/>
            <person name="Ma Y.Y."/>
            <person name="Niu Y.Y."/>
            <person name="Sun X.Q."/>
            <person name="Xia J.Q."/>
            <person name="Xiao J."/>
            <person name="Xiong Z.Q."/>
            <person name="Xu L."/>
            <person name="Yang L."/>
            <person name="Zhang Y."/>
            <person name="Zhao W."/>
            <person name="Zhao X.D."/>
            <person name="Zheng Y.T."/>
            <person name="Zhou J.M."/>
            <person name="Zhu Y.B."/>
            <person name="Zhang G.J."/>
            <person name="Wang J."/>
            <person name="Yao Y.G."/>
        </authorList>
    </citation>
    <scope>NUCLEOTIDE SEQUENCE [LARGE SCALE GENOMIC DNA]</scope>
</reference>
<keyword evidence="2" id="KW-1185">Reference proteome</keyword>